<evidence type="ECO:0000313" key="1">
    <source>
        <dbReference type="EMBL" id="PPQ90791.1"/>
    </source>
</evidence>
<gene>
    <name evidence="1" type="ORF">CVT25_012620</name>
</gene>
<sequence>MHCAGLRRHPCGQRFMRELHRRAFVPRFASDLRRHSGRVYLHFRCEYQMRVSRRVCCPDGR</sequence>
<accession>A0A409XJ78</accession>
<dbReference type="AlphaFoldDB" id="A0A409XJ78"/>
<reference evidence="1 2" key="1">
    <citation type="journal article" date="2018" name="Evol. Lett.">
        <title>Horizontal gene cluster transfer increased hallucinogenic mushroom diversity.</title>
        <authorList>
            <person name="Reynolds H.T."/>
            <person name="Vijayakumar V."/>
            <person name="Gluck-Thaler E."/>
            <person name="Korotkin H.B."/>
            <person name="Matheny P.B."/>
            <person name="Slot J.C."/>
        </authorList>
    </citation>
    <scope>NUCLEOTIDE SEQUENCE [LARGE SCALE GENOMIC DNA]</scope>
    <source>
        <strain evidence="1 2">2631</strain>
    </source>
</reference>
<organism evidence="1 2">
    <name type="scientific">Psilocybe cyanescens</name>
    <dbReference type="NCBI Taxonomy" id="93625"/>
    <lineage>
        <taxon>Eukaryota</taxon>
        <taxon>Fungi</taxon>
        <taxon>Dikarya</taxon>
        <taxon>Basidiomycota</taxon>
        <taxon>Agaricomycotina</taxon>
        <taxon>Agaricomycetes</taxon>
        <taxon>Agaricomycetidae</taxon>
        <taxon>Agaricales</taxon>
        <taxon>Agaricineae</taxon>
        <taxon>Strophariaceae</taxon>
        <taxon>Psilocybe</taxon>
    </lineage>
</organism>
<comment type="caution">
    <text evidence="1">The sequence shown here is derived from an EMBL/GenBank/DDBJ whole genome shotgun (WGS) entry which is preliminary data.</text>
</comment>
<dbReference type="InParanoid" id="A0A409XJ78"/>
<protein>
    <submittedName>
        <fullName evidence="1">Uncharacterized protein</fullName>
    </submittedName>
</protein>
<keyword evidence="2" id="KW-1185">Reference proteome</keyword>
<proteinExistence type="predicted"/>
<dbReference type="EMBL" id="NHYD01001543">
    <property type="protein sequence ID" value="PPQ90791.1"/>
    <property type="molecule type" value="Genomic_DNA"/>
</dbReference>
<evidence type="ECO:0000313" key="2">
    <source>
        <dbReference type="Proteomes" id="UP000283269"/>
    </source>
</evidence>
<name>A0A409XJ78_PSICY</name>
<dbReference type="Proteomes" id="UP000283269">
    <property type="component" value="Unassembled WGS sequence"/>
</dbReference>